<evidence type="ECO:0000313" key="2">
    <source>
        <dbReference type="Proteomes" id="UP000621436"/>
    </source>
</evidence>
<sequence length="135" mass="16549">MAEYNPKKYTDFSKKEIRDYLKNIKISIVKETYYIAINRDENKKFMEDYNLTTKKIEEIILRLSVDNFCYAADNVKEEYKHEILYVFCIDEVLNYFGEFLDVDIYIKFNLIRENEFLYIISFHKLQKPINFLFKE</sequence>
<evidence type="ECO:0000313" key="1">
    <source>
        <dbReference type="EMBL" id="MBF8436540.1"/>
    </source>
</evidence>
<dbReference type="Gene3D" id="3.30.2310.40">
    <property type="match status" value="1"/>
</dbReference>
<reference evidence="1" key="1">
    <citation type="submission" date="2020-11" db="EMBL/GenBank/DDBJ databases">
        <title>Halonatronomonas betainensis gen. nov., sp. nov. a novel haloalkaliphilic representative of the family Halanaerobiacae capable of betaine degradation.</title>
        <authorList>
            <person name="Boltyanskaya Y."/>
            <person name="Kevbrin V."/>
            <person name="Detkova E."/>
            <person name="Grouzdev D.S."/>
            <person name="Koziaeva V."/>
            <person name="Zhilina T."/>
        </authorList>
    </citation>
    <scope>NUCLEOTIDE SEQUENCE</scope>
    <source>
        <strain evidence="1">Z-7014</strain>
    </source>
</reference>
<protein>
    <submittedName>
        <fullName evidence="1">Uncharacterized protein</fullName>
    </submittedName>
</protein>
<name>A0A931F651_9FIRM</name>
<proteinExistence type="predicted"/>
<keyword evidence="2" id="KW-1185">Reference proteome</keyword>
<accession>A0A931F651</accession>
<dbReference type="RefSeq" id="WP_270453442.1">
    <property type="nucleotide sequence ID" value="NZ_JADPIE010000003.1"/>
</dbReference>
<dbReference type="EMBL" id="JADPIE010000003">
    <property type="protein sequence ID" value="MBF8436540.1"/>
    <property type="molecule type" value="Genomic_DNA"/>
</dbReference>
<dbReference type="AlphaFoldDB" id="A0A931F651"/>
<comment type="caution">
    <text evidence="1">The sequence shown here is derived from an EMBL/GenBank/DDBJ whole genome shotgun (WGS) entry which is preliminary data.</text>
</comment>
<organism evidence="1 2">
    <name type="scientific">Halonatronomonas betaini</name>
    <dbReference type="NCBI Taxonomy" id="2778430"/>
    <lineage>
        <taxon>Bacteria</taxon>
        <taxon>Bacillati</taxon>
        <taxon>Bacillota</taxon>
        <taxon>Clostridia</taxon>
        <taxon>Halanaerobiales</taxon>
        <taxon>Halarsenatibacteraceae</taxon>
        <taxon>Halonatronomonas</taxon>
    </lineage>
</organism>
<gene>
    <name evidence="1" type="ORF">I0Q91_05590</name>
</gene>
<dbReference type="Proteomes" id="UP000621436">
    <property type="component" value="Unassembled WGS sequence"/>
</dbReference>
<dbReference type="InterPro" id="IPR038493">
    <property type="entry name" value="MqsR_sf"/>
</dbReference>